<evidence type="ECO:0000313" key="4">
    <source>
        <dbReference type="Proteomes" id="UP001152797"/>
    </source>
</evidence>
<feature type="compositionally biased region" description="Low complexity" evidence="1">
    <location>
        <begin position="397"/>
        <end position="408"/>
    </location>
</feature>
<keyword evidence="4" id="KW-1185">Reference proteome</keyword>
<dbReference type="Proteomes" id="UP001152797">
    <property type="component" value="Unassembled WGS sequence"/>
</dbReference>
<dbReference type="EMBL" id="CAMXCT020003180">
    <property type="protein sequence ID" value="CAL1156271.1"/>
    <property type="molecule type" value="Genomic_DNA"/>
</dbReference>
<sequence>MWENACGITFNHHALLLNQTLLDSHLLKPISGYIHDWMHTMASQGVIQRSIWLLLSQLDMWDQLEPFLQLWTLPKAMAKAGNLHDLFQTKRAKFYKENSKFKCAASEAIGLSTMLAYLVNTICAPAAAHLDQCHSFLAMVEALETLQATQLGQVQPPRLQQAIEKALDFFKDCNGEAMMLRKHHWMLHLATHLQVWGFLPNCFSLERKHKTTMKFGNQTKKLTGFSFSLLEECLAHDLYNLQHSDNLEAGVQLLNKHDQLQLIETSAILCPLIYAEEERATRVLIPCLQTIQRLDAIDEGKSMLPRKLHKSHVFTVCFPKPSTLCFPTTSIDGHSIAVPMGAHHGYGATKSMQEPPAPSVADHGFDPSWILAHIFVGNGLHLQTTMSKEAMTKHQTKGTMTKGTTTNGIGDHAMDKDHAVPV</sequence>
<name>A0A9P1D6K0_9DINO</name>
<gene>
    <name evidence="2" type="ORF">C1SCF055_LOCUS28811</name>
</gene>
<proteinExistence type="predicted"/>
<dbReference type="EMBL" id="CAMXCT010003180">
    <property type="protein sequence ID" value="CAI4002896.1"/>
    <property type="molecule type" value="Genomic_DNA"/>
</dbReference>
<reference evidence="3 4" key="2">
    <citation type="submission" date="2024-05" db="EMBL/GenBank/DDBJ databases">
        <authorList>
            <person name="Chen Y."/>
            <person name="Shah S."/>
            <person name="Dougan E. K."/>
            <person name="Thang M."/>
            <person name="Chan C."/>
        </authorList>
    </citation>
    <scope>NUCLEOTIDE SEQUENCE [LARGE SCALE GENOMIC DNA]</scope>
</reference>
<evidence type="ECO:0000313" key="3">
    <source>
        <dbReference type="EMBL" id="CAL4790208.1"/>
    </source>
</evidence>
<evidence type="ECO:0000313" key="2">
    <source>
        <dbReference type="EMBL" id="CAI4002896.1"/>
    </source>
</evidence>
<organism evidence="2">
    <name type="scientific">Cladocopium goreaui</name>
    <dbReference type="NCBI Taxonomy" id="2562237"/>
    <lineage>
        <taxon>Eukaryota</taxon>
        <taxon>Sar</taxon>
        <taxon>Alveolata</taxon>
        <taxon>Dinophyceae</taxon>
        <taxon>Suessiales</taxon>
        <taxon>Symbiodiniaceae</taxon>
        <taxon>Cladocopium</taxon>
    </lineage>
</organism>
<protein>
    <submittedName>
        <fullName evidence="3">Hydroxymethylglutaryl-CoA synthase</fullName>
    </submittedName>
</protein>
<dbReference type="EMBL" id="CAMXCT030003180">
    <property type="protein sequence ID" value="CAL4790208.1"/>
    <property type="molecule type" value="Genomic_DNA"/>
</dbReference>
<comment type="caution">
    <text evidence="2">The sequence shown here is derived from an EMBL/GenBank/DDBJ whole genome shotgun (WGS) entry which is preliminary data.</text>
</comment>
<dbReference type="OrthoDB" id="407719at2759"/>
<evidence type="ECO:0000256" key="1">
    <source>
        <dbReference type="SAM" id="MobiDB-lite"/>
    </source>
</evidence>
<feature type="region of interest" description="Disordered" evidence="1">
    <location>
        <begin position="391"/>
        <end position="422"/>
    </location>
</feature>
<dbReference type="AlphaFoldDB" id="A0A9P1D6K0"/>
<accession>A0A9P1D6K0</accession>
<feature type="compositionally biased region" description="Basic and acidic residues" evidence="1">
    <location>
        <begin position="412"/>
        <end position="422"/>
    </location>
</feature>
<reference evidence="2" key="1">
    <citation type="submission" date="2022-10" db="EMBL/GenBank/DDBJ databases">
        <authorList>
            <person name="Chen Y."/>
            <person name="Dougan E. K."/>
            <person name="Chan C."/>
            <person name="Rhodes N."/>
            <person name="Thang M."/>
        </authorList>
    </citation>
    <scope>NUCLEOTIDE SEQUENCE</scope>
</reference>